<evidence type="ECO:0000256" key="1">
    <source>
        <dbReference type="SAM" id="SignalP"/>
    </source>
</evidence>
<evidence type="ECO:0000313" key="2">
    <source>
        <dbReference type="EMBL" id="GHC62296.1"/>
    </source>
</evidence>
<comment type="caution">
    <text evidence="2">The sequence shown here is derived from an EMBL/GenBank/DDBJ whole genome shotgun (WGS) entry which is preliminary data.</text>
</comment>
<keyword evidence="3" id="KW-1185">Reference proteome</keyword>
<name>A0A918WPK9_9RHOB</name>
<organism evidence="2 3">
    <name type="scientific">Neogemmobacter tilapiae</name>
    <dbReference type="NCBI Taxonomy" id="875041"/>
    <lineage>
        <taxon>Bacteria</taxon>
        <taxon>Pseudomonadati</taxon>
        <taxon>Pseudomonadota</taxon>
        <taxon>Alphaproteobacteria</taxon>
        <taxon>Rhodobacterales</taxon>
        <taxon>Paracoccaceae</taxon>
        <taxon>Neogemmobacter</taxon>
    </lineage>
</organism>
<protein>
    <recommendedName>
        <fullName evidence="4">YbhB/YbcL family Raf kinase inhibitor-like protein</fullName>
    </recommendedName>
</protein>
<evidence type="ECO:0008006" key="4">
    <source>
        <dbReference type="Google" id="ProtNLM"/>
    </source>
</evidence>
<proteinExistence type="predicted"/>
<evidence type="ECO:0000313" key="3">
    <source>
        <dbReference type="Proteomes" id="UP000638981"/>
    </source>
</evidence>
<dbReference type="InterPro" id="IPR036610">
    <property type="entry name" value="PEBP-like_sf"/>
</dbReference>
<keyword evidence="1" id="KW-0732">Signal</keyword>
<gene>
    <name evidence="2" type="ORF">GCM10007315_27940</name>
</gene>
<dbReference type="AlphaFoldDB" id="A0A918WPK9"/>
<feature type="signal peptide" evidence="1">
    <location>
        <begin position="1"/>
        <end position="16"/>
    </location>
</feature>
<dbReference type="Proteomes" id="UP000638981">
    <property type="component" value="Unassembled WGS sequence"/>
</dbReference>
<reference evidence="2" key="1">
    <citation type="journal article" date="2014" name="Int. J. Syst. Evol. Microbiol.">
        <title>Complete genome sequence of Corynebacterium casei LMG S-19264T (=DSM 44701T), isolated from a smear-ripened cheese.</title>
        <authorList>
            <consortium name="US DOE Joint Genome Institute (JGI-PGF)"/>
            <person name="Walter F."/>
            <person name="Albersmeier A."/>
            <person name="Kalinowski J."/>
            <person name="Ruckert C."/>
        </authorList>
    </citation>
    <scope>NUCLEOTIDE SEQUENCE</scope>
    <source>
        <strain evidence="2">KCTC 23310</strain>
    </source>
</reference>
<sequence>MRLMIALMITALPAQAEMIVALLAPWDGVTVPAGQHCRLQDGSGDTPPMQVTGVPEAAVALRLWFNDLSYPSLAFDGGHGVVEIATAPGDVAIAALPGETDALPDGVRMFSAPRARGEYASVGYLPPCSGGREHVYAVTVTAHGADGVELARVKNVKLGSY</sequence>
<accession>A0A918WPK9</accession>
<reference evidence="2" key="2">
    <citation type="submission" date="2020-09" db="EMBL/GenBank/DDBJ databases">
        <authorList>
            <person name="Sun Q."/>
            <person name="Kim S."/>
        </authorList>
    </citation>
    <scope>NUCLEOTIDE SEQUENCE</scope>
    <source>
        <strain evidence="2">KCTC 23310</strain>
    </source>
</reference>
<dbReference type="Gene3D" id="3.90.280.10">
    <property type="entry name" value="PEBP-like"/>
    <property type="match status" value="1"/>
</dbReference>
<dbReference type="EMBL" id="BMYJ01000009">
    <property type="protein sequence ID" value="GHC62296.1"/>
    <property type="molecule type" value="Genomic_DNA"/>
</dbReference>
<feature type="chain" id="PRO_5037894293" description="YbhB/YbcL family Raf kinase inhibitor-like protein" evidence="1">
    <location>
        <begin position="17"/>
        <end position="161"/>
    </location>
</feature>
<dbReference type="RefSeq" id="WP_189412311.1">
    <property type="nucleotide sequence ID" value="NZ_BMYJ01000009.1"/>
</dbReference>